<feature type="compositionally biased region" description="Low complexity" evidence="1">
    <location>
        <begin position="46"/>
        <end position="57"/>
    </location>
</feature>
<feature type="region of interest" description="Disordered" evidence="1">
    <location>
        <begin position="42"/>
        <end position="70"/>
    </location>
</feature>
<evidence type="ECO:0000256" key="1">
    <source>
        <dbReference type="SAM" id="MobiDB-lite"/>
    </source>
</evidence>
<protein>
    <submittedName>
        <fullName evidence="2">Uncharacterized protein</fullName>
    </submittedName>
</protein>
<organism evidence="2 3">
    <name type="scientific">Stylosanthes scabra</name>
    <dbReference type="NCBI Taxonomy" id="79078"/>
    <lineage>
        <taxon>Eukaryota</taxon>
        <taxon>Viridiplantae</taxon>
        <taxon>Streptophyta</taxon>
        <taxon>Embryophyta</taxon>
        <taxon>Tracheophyta</taxon>
        <taxon>Spermatophyta</taxon>
        <taxon>Magnoliopsida</taxon>
        <taxon>eudicotyledons</taxon>
        <taxon>Gunneridae</taxon>
        <taxon>Pentapetalae</taxon>
        <taxon>rosids</taxon>
        <taxon>fabids</taxon>
        <taxon>Fabales</taxon>
        <taxon>Fabaceae</taxon>
        <taxon>Papilionoideae</taxon>
        <taxon>50 kb inversion clade</taxon>
        <taxon>dalbergioids sensu lato</taxon>
        <taxon>Dalbergieae</taxon>
        <taxon>Pterocarpus clade</taxon>
        <taxon>Stylosanthes</taxon>
    </lineage>
</organism>
<evidence type="ECO:0000313" key="3">
    <source>
        <dbReference type="Proteomes" id="UP001341840"/>
    </source>
</evidence>
<gene>
    <name evidence="2" type="ORF">PIB30_050995</name>
</gene>
<name>A0ABU6TK13_9FABA</name>
<reference evidence="2 3" key="1">
    <citation type="journal article" date="2023" name="Plants (Basel)">
        <title>Bridging the Gap: Combining Genomics and Transcriptomics Approaches to Understand Stylosanthes scabra, an Orphan Legume from the Brazilian Caatinga.</title>
        <authorList>
            <person name="Ferreira-Neto J.R.C."/>
            <person name="da Silva M.D."/>
            <person name="Binneck E."/>
            <person name="de Melo N.F."/>
            <person name="da Silva R.H."/>
            <person name="de Melo A.L.T.M."/>
            <person name="Pandolfi V."/>
            <person name="Bustamante F.O."/>
            <person name="Brasileiro-Vidal A.C."/>
            <person name="Benko-Iseppon A.M."/>
        </authorList>
    </citation>
    <scope>NUCLEOTIDE SEQUENCE [LARGE SCALE GENOMIC DNA]</scope>
    <source>
        <tissue evidence="2">Leaves</tissue>
    </source>
</reference>
<proteinExistence type="predicted"/>
<keyword evidence="3" id="KW-1185">Reference proteome</keyword>
<dbReference type="EMBL" id="JASCZI010090977">
    <property type="protein sequence ID" value="MED6148218.1"/>
    <property type="molecule type" value="Genomic_DNA"/>
</dbReference>
<comment type="caution">
    <text evidence="2">The sequence shown here is derived from an EMBL/GenBank/DDBJ whole genome shotgun (WGS) entry which is preliminary data.</text>
</comment>
<sequence length="158" mass="17079">MDSTSRVMKSKTSEKSLCEKSMMVVANVIRLSSFSIAQKTLGVNTNGKNGKGLSSGSDYSDLEPLHEKEPMVPLRDQFAAATSRRSQEPLSCANRTYVIKPSGSHGSSSTGCVVYKDQRISEANGNNNHNNKAKKEECVDGLASDYITKIRSKLGCGL</sequence>
<dbReference type="Proteomes" id="UP001341840">
    <property type="component" value="Unassembled WGS sequence"/>
</dbReference>
<accession>A0ABU6TK13</accession>
<evidence type="ECO:0000313" key="2">
    <source>
        <dbReference type="EMBL" id="MED6148218.1"/>
    </source>
</evidence>